<feature type="transmembrane region" description="Helical" evidence="6">
    <location>
        <begin position="71"/>
        <end position="93"/>
    </location>
</feature>
<evidence type="ECO:0000256" key="4">
    <source>
        <dbReference type="ARBA" id="ARBA00022989"/>
    </source>
</evidence>
<dbReference type="OrthoDB" id="664300at2759"/>
<feature type="non-terminal residue" evidence="8">
    <location>
        <position position="166"/>
    </location>
</feature>
<gene>
    <name evidence="8" type="primary">LOC105037386</name>
</gene>
<dbReference type="InParanoid" id="A0A6I9QLB7"/>
<protein>
    <submittedName>
        <fullName evidence="8">Protein TORNADO 2-like</fullName>
    </submittedName>
</protein>
<evidence type="ECO:0000313" key="7">
    <source>
        <dbReference type="Proteomes" id="UP000504607"/>
    </source>
</evidence>
<evidence type="ECO:0000256" key="5">
    <source>
        <dbReference type="ARBA" id="ARBA00023136"/>
    </source>
</evidence>
<dbReference type="RefSeq" id="XP_010911362.1">
    <property type="nucleotide sequence ID" value="XM_010913060.2"/>
</dbReference>
<name>A0A6I9QLB7_ELAGV</name>
<dbReference type="InterPro" id="IPR044991">
    <property type="entry name" value="TET_plant"/>
</dbReference>
<dbReference type="AlphaFoldDB" id="A0A6I9QLB7"/>
<sequence>MALSNTIIAAINFVAMLLSIPIIAAGIWLSMQTDNSCVGLLQWPVIVLGVVILVVAFAGFVGAFWRIPWLLLFYLVAMFVLILLVASLVVFIYTVTNPGGAHPAPSRAYLEYRLEDYSGWLRRRVESSHKWDRIKKCLGSTSTCAELNQTYREAQDFFNARINPLE</sequence>
<keyword evidence="3 6" id="KW-0812">Transmembrane</keyword>
<feature type="transmembrane region" description="Helical" evidence="6">
    <location>
        <begin position="6"/>
        <end position="29"/>
    </location>
</feature>
<dbReference type="Pfam" id="PF00335">
    <property type="entry name" value="Tetraspanin"/>
    <property type="match status" value="1"/>
</dbReference>
<accession>A0A6I9QLB7</accession>
<evidence type="ECO:0000313" key="8">
    <source>
        <dbReference type="RefSeq" id="XP_010911362.1"/>
    </source>
</evidence>
<comment type="similarity">
    <text evidence="2">Belongs to the tetraspanin (TM4SF) family.</text>
</comment>
<feature type="transmembrane region" description="Helical" evidence="6">
    <location>
        <begin position="41"/>
        <end position="65"/>
    </location>
</feature>
<reference evidence="8" key="1">
    <citation type="submission" date="2025-08" db="UniProtKB">
        <authorList>
            <consortium name="RefSeq"/>
        </authorList>
    </citation>
    <scope>IDENTIFICATION</scope>
</reference>
<dbReference type="InterPro" id="IPR018499">
    <property type="entry name" value="Tetraspanin/Peripherin"/>
</dbReference>
<dbReference type="PRINTS" id="PR00259">
    <property type="entry name" value="TMFOUR"/>
</dbReference>
<evidence type="ECO:0000256" key="2">
    <source>
        <dbReference type="ARBA" id="ARBA00006840"/>
    </source>
</evidence>
<dbReference type="GO" id="GO:0009734">
    <property type="term" value="P:auxin-activated signaling pathway"/>
    <property type="evidence" value="ECO:0007669"/>
    <property type="project" value="InterPro"/>
</dbReference>
<dbReference type="PANTHER" id="PTHR32191">
    <property type="entry name" value="TETRASPANIN-8-RELATED"/>
    <property type="match status" value="1"/>
</dbReference>
<evidence type="ECO:0000256" key="1">
    <source>
        <dbReference type="ARBA" id="ARBA00004141"/>
    </source>
</evidence>
<keyword evidence="7" id="KW-1185">Reference proteome</keyword>
<keyword evidence="5 6" id="KW-0472">Membrane</keyword>
<dbReference type="Proteomes" id="UP000504607">
    <property type="component" value="Unplaced"/>
</dbReference>
<evidence type="ECO:0000256" key="6">
    <source>
        <dbReference type="SAM" id="Phobius"/>
    </source>
</evidence>
<dbReference type="GO" id="GO:0016020">
    <property type="term" value="C:membrane"/>
    <property type="evidence" value="ECO:0007669"/>
    <property type="project" value="UniProtKB-SubCell"/>
</dbReference>
<evidence type="ECO:0000256" key="3">
    <source>
        <dbReference type="ARBA" id="ARBA00022692"/>
    </source>
</evidence>
<organism evidence="7 8">
    <name type="scientific">Elaeis guineensis var. tenera</name>
    <name type="common">Oil palm</name>
    <dbReference type="NCBI Taxonomy" id="51953"/>
    <lineage>
        <taxon>Eukaryota</taxon>
        <taxon>Viridiplantae</taxon>
        <taxon>Streptophyta</taxon>
        <taxon>Embryophyta</taxon>
        <taxon>Tracheophyta</taxon>
        <taxon>Spermatophyta</taxon>
        <taxon>Magnoliopsida</taxon>
        <taxon>Liliopsida</taxon>
        <taxon>Arecaceae</taxon>
        <taxon>Arecoideae</taxon>
        <taxon>Cocoseae</taxon>
        <taxon>Elaeidinae</taxon>
        <taxon>Elaeis</taxon>
    </lineage>
</organism>
<proteinExistence type="inferred from homology"/>
<comment type="subcellular location">
    <subcellularLocation>
        <location evidence="1">Membrane</location>
        <topology evidence="1">Multi-pass membrane protein</topology>
    </subcellularLocation>
</comment>
<keyword evidence="4 6" id="KW-1133">Transmembrane helix</keyword>